<gene>
    <name evidence="3" type="ORF">Abor_014_107</name>
</gene>
<proteinExistence type="predicted"/>
<sequence length="733" mass="84109">MKIFNYSLHRPIARAADAARDAQDWSKAAELYGEFIEKNRNNKKILRYYIQKGNCLKEAGKLKDALETYELAETIDNRNSDLFLQKGHLYKVMGREIDSVRSYQTAFDLDPQNIHAKHELERSNWLITSGILDHSPTSKTKQQHIIWLDVTDFVDYVKVNVSLSGIQRVLLNLVSYIKHFDIPGYKIVPVIPEYGNFRFFAVDTEKFFDLIDIFNAVIIERHMIDTALEAVLSSKKNVSLQDGDIFVVAGAFWIFSHYDLIMHNKNVGVKFGLFIHDLIQVRMPEYVEKAATDAFQIQLSDALDVCDFVLANSEYVAQDVKDYLHVEKNYSLPVEAILLPTELSEKNINASITNRNITDLSSKNYALVVSTIEVRKNHKLLIKIWEQLREEFGENVPYLVFVGKWGWEVEKFRQYIEEQGYIGDWLFVFNGISDAEVEYLYKNCLLSLYPSFAEGFGLPIGESLAYGKPCIASNTTSMPEVGRDFVRYIDPFDVESSYAVVRDTLINRDDLHAWEQRIVNDFKPKTWEQFSREFFTATVKYAELLKDKRATSNSYLPSCTLIAGGSHDILNMARRGEKIITFRSARKSWWYPANHWGAWSQNRRCEIEFISDCCEGEVVDIFLRLHRQSARQSDPIAIADAGTDPHAFRLSEHQQFFKLSGIVRADGVVNIQLLARGKFPGNTPQGGFIGWSGIAYCKQGHEDDTRRTYDALICPGRLPVDLPFESTEPLILE</sequence>
<dbReference type="SUPFAM" id="SSF48452">
    <property type="entry name" value="TPR-like"/>
    <property type="match status" value="1"/>
</dbReference>
<dbReference type="CDD" id="cd03809">
    <property type="entry name" value="GT4_MtfB-like"/>
    <property type="match status" value="1"/>
</dbReference>
<organism evidence="3 4">
    <name type="scientific">Acetobacter orientalis</name>
    <dbReference type="NCBI Taxonomy" id="146474"/>
    <lineage>
        <taxon>Bacteria</taxon>
        <taxon>Pseudomonadati</taxon>
        <taxon>Pseudomonadota</taxon>
        <taxon>Alphaproteobacteria</taxon>
        <taxon>Acetobacterales</taxon>
        <taxon>Acetobacteraceae</taxon>
        <taxon>Acetobacter</taxon>
    </lineage>
</organism>
<evidence type="ECO:0000313" key="4">
    <source>
        <dbReference type="Proteomes" id="UP000032670"/>
    </source>
</evidence>
<reference evidence="3 4" key="1">
    <citation type="submission" date="2012-11" db="EMBL/GenBank/DDBJ databases">
        <title>Whole genome sequence of Acetobacter orientalis 21F-2.</title>
        <authorList>
            <person name="Azuma Y."/>
            <person name="Higashiura N."/>
            <person name="Hirakawa H."/>
            <person name="Matsushita K."/>
        </authorList>
    </citation>
    <scope>NUCLEOTIDE SEQUENCE [LARGE SCALE GENOMIC DNA]</scope>
    <source>
        <strain evidence="3 4">21F-2</strain>
    </source>
</reference>
<dbReference type="GO" id="GO:0016757">
    <property type="term" value="F:glycosyltransferase activity"/>
    <property type="evidence" value="ECO:0007669"/>
    <property type="project" value="InterPro"/>
</dbReference>
<dbReference type="Gene3D" id="1.25.40.10">
    <property type="entry name" value="Tetratricopeptide repeat domain"/>
    <property type="match status" value="1"/>
</dbReference>
<accession>A0A0D6NIP4</accession>
<dbReference type="SUPFAM" id="SSF53756">
    <property type="entry name" value="UDP-Glycosyltransferase/glycogen phosphorylase"/>
    <property type="match status" value="1"/>
</dbReference>
<feature type="domain" description="Glycosyl transferase family 1" evidence="2">
    <location>
        <begin position="361"/>
        <end position="516"/>
    </location>
</feature>
<evidence type="ECO:0000256" key="1">
    <source>
        <dbReference type="PROSITE-ProRule" id="PRU00339"/>
    </source>
</evidence>
<dbReference type="PANTHER" id="PTHR46401">
    <property type="entry name" value="GLYCOSYLTRANSFERASE WBBK-RELATED"/>
    <property type="match status" value="1"/>
</dbReference>
<dbReference type="AlphaFoldDB" id="A0A0D6NIP4"/>
<protein>
    <recommendedName>
        <fullName evidence="2">Glycosyl transferase family 1 domain-containing protein</fullName>
    </recommendedName>
</protein>
<keyword evidence="1" id="KW-0802">TPR repeat</keyword>
<dbReference type="GeneID" id="76204099"/>
<comment type="caution">
    <text evidence="3">The sequence shown here is derived from an EMBL/GenBank/DDBJ whole genome shotgun (WGS) entry which is preliminary data.</text>
</comment>
<evidence type="ECO:0000259" key="2">
    <source>
        <dbReference type="Pfam" id="PF00534"/>
    </source>
</evidence>
<dbReference type="Proteomes" id="UP000032670">
    <property type="component" value="Unassembled WGS sequence"/>
</dbReference>
<dbReference type="PANTHER" id="PTHR46401:SF9">
    <property type="entry name" value="MANNOSYLTRANSFERASE A"/>
    <property type="match status" value="1"/>
</dbReference>
<dbReference type="InterPro" id="IPR011990">
    <property type="entry name" value="TPR-like_helical_dom_sf"/>
</dbReference>
<dbReference type="Pfam" id="PF00534">
    <property type="entry name" value="Glycos_transf_1"/>
    <property type="match status" value="1"/>
</dbReference>
<name>A0A0D6NIP4_9PROT</name>
<dbReference type="SMART" id="SM00028">
    <property type="entry name" value="TPR"/>
    <property type="match status" value="3"/>
</dbReference>
<dbReference type="PROSITE" id="PS50005">
    <property type="entry name" value="TPR"/>
    <property type="match status" value="1"/>
</dbReference>
<dbReference type="EMBL" id="BAMX01000014">
    <property type="protein sequence ID" value="GAN65942.1"/>
    <property type="molecule type" value="Genomic_DNA"/>
</dbReference>
<accession>A0A6N3STL2</accession>
<dbReference type="STRING" id="1231341.Abor_014_107"/>
<dbReference type="Pfam" id="PF13181">
    <property type="entry name" value="TPR_8"/>
    <property type="match status" value="1"/>
</dbReference>
<feature type="repeat" description="TPR" evidence="1">
    <location>
        <begin position="80"/>
        <end position="113"/>
    </location>
</feature>
<keyword evidence="4" id="KW-1185">Reference proteome</keyword>
<dbReference type="InterPro" id="IPR019734">
    <property type="entry name" value="TPR_rpt"/>
</dbReference>
<evidence type="ECO:0000313" key="3">
    <source>
        <dbReference type="EMBL" id="GAN65942.1"/>
    </source>
</evidence>
<dbReference type="Gene3D" id="3.40.50.2000">
    <property type="entry name" value="Glycogen Phosphorylase B"/>
    <property type="match status" value="1"/>
</dbReference>
<dbReference type="RefSeq" id="WP_048840983.1">
    <property type="nucleotide sequence ID" value="NZ_BAMX01000014.1"/>
</dbReference>
<dbReference type="InterPro" id="IPR001296">
    <property type="entry name" value="Glyco_trans_1"/>
</dbReference>